<dbReference type="Gene3D" id="2.60.120.10">
    <property type="entry name" value="Jelly Rolls"/>
    <property type="match status" value="1"/>
</dbReference>
<dbReference type="eggNOG" id="COG1917">
    <property type="taxonomic scope" value="Bacteria"/>
</dbReference>
<dbReference type="InterPro" id="IPR011051">
    <property type="entry name" value="RmlC_Cupin_sf"/>
</dbReference>
<dbReference type="SUPFAM" id="SSF51182">
    <property type="entry name" value="RmlC-like cupins"/>
    <property type="match status" value="1"/>
</dbReference>
<comment type="caution">
    <text evidence="2">The sequence shown here is derived from an EMBL/GenBank/DDBJ whole genome shotgun (WGS) entry which is preliminary data.</text>
</comment>
<dbReference type="Proteomes" id="UP000003494">
    <property type="component" value="Unassembled WGS sequence"/>
</dbReference>
<feature type="domain" description="Cupin type-2" evidence="1">
    <location>
        <begin position="42"/>
        <end position="98"/>
    </location>
</feature>
<accession>C4GDN4</accession>
<dbReference type="InterPro" id="IPR014710">
    <property type="entry name" value="RmlC-like_jellyroll"/>
</dbReference>
<evidence type="ECO:0000313" key="3">
    <source>
        <dbReference type="Proteomes" id="UP000003494"/>
    </source>
</evidence>
<dbReference type="EMBL" id="ACIP02000007">
    <property type="protein sequence ID" value="EEP27513.1"/>
    <property type="molecule type" value="Genomic_DNA"/>
</dbReference>
<dbReference type="STRING" id="626523.GCWU000342_02208"/>
<evidence type="ECO:0000259" key="1">
    <source>
        <dbReference type="Pfam" id="PF07883"/>
    </source>
</evidence>
<gene>
    <name evidence="2" type="ORF">GCWU000342_02208</name>
</gene>
<sequence>MMHGVDAGQVLQLAKLVSFKEGEVNFLKIVESDHMRFAILAFDKNSVLPEHPAPGDAMIFALEGQANLSYEGRDYVLKAGDQFKFDKGGKHLLSTGDSRFIMALVIEKE</sequence>
<dbReference type="AlphaFoldDB" id="C4GDN4"/>
<dbReference type="HOGENOM" id="CLU_141446_0_0_9"/>
<dbReference type="RefSeq" id="WP_006907184.1">
    <property type="nucleotide sequence ID" value="NZ_GG665867.1"/>
</dbReference>
<dbReference type="InterPro" id="IPR013096">
    <property type="entry name" value="Cupin_2"/>
</dbReference>
<organism evidence="2 3">
    <name type="scientific">Shuttleworthella satelles DSM 14600</name>
    <dbReference type="NCBI Taxonomy" id="626523"/>
    <lineage>
        <taxon>Bacteria</taxon>
        <taxon>Bacillati</taxon>
        <taxon>Bacillota</taxon>
        <taxon>Clostridia</taxon>
        <taxon>Lachnospirales</taxon>
        <taxon>Lachnospiraceae</taxon>
        <taxon>Shuttleworthella</taxon>
    </lineage>
</organism>
<protein>
    <submittedName>
        <fullName evidence="2">Cupin domain protein</fullName>
    </submittedName>
</protein>
<dbReference type="Pfam" id="PF07883">
    <property type="entry name" value="Cupin_2"/>
    <property type="match status" value="1"/>
</dbReference>
<keyword evidence="3" id="KW-1185">Reference proteome</keyword>
<reference evidence="2" key="1">
    <citation type="submission" date="2009-04" db="EMBL/GenBank/DDBJ databases">
        <authorList>
            <person name="Weinstock G."/>
            <person name="Sodergren E."/>
            <person name="Clifton S."/>
            <person name="Fulton L."/>
            <person name="Fulton B."/>
            <person name="Courtney L."/>
            <person name="Fronick C."/>
            <person name="Harrison M."/>
            <person name="Strong C."/>
            <person name="Farmer C."/>
            <person name="Delahaunty K."/>
            <person name="Markovic C."/>
            <person name="Hall O."/>
            <person name="Minx P."/>
            <person name="Tomlinson C."/>
            <person name="Mitreva M."/>
            <person name="Nelson J."/>
            <person name="Hou S."/>
            <person name="Wollam A."/>
            <person name="Pepin K.H."/>
            <person name="Johnson M."/>
            <person name="Bhonagiri V."/>
            <person name="Nash W.E."/>
            <person name="Warren W."/>
            <person name="Chinwalla A."/>
            <person name="Mardis E.R."/>
            <person name="Wilson R.K."/>
        </authorList>
    </citation>
    <scope>NUCLEOTIDE SEQUENCE [LARGE SCALE GENOMIC DNA]</scope>
    <source>
        <strain evidence="2">DSM 14600</strain>
    </source>
</reference>
<proteinExistence type="predicted"/>
<evidence type="ECO:0000313" key="2">
    <source>
        <dbReference type="EMBL" id="EEP27513.1"/>
    </source>
</evidence>
<name>C4GDN4_9FIRM</name>